<accession>A0A0F9KZT9</accession>
<proteinExistence type="predicted"/>
<sequence length="157" mass="17698">MNQKLFSSVGITLLILFLASCSKSPLCWGDDKNKGLIVSEVNINLAGCLDQDNNTGKQYIIDSNEEYYSLTENSNYCDSSDLPYVDFGKYTLLGQYATGGCEVKFIREVSYNSETQEYLYSIIVRDCGACQSMRYDMNLVLVPKLPENSNVKFIIKE</sequence>
<dbReference type="PROSITE" id="PS51257">
    <property type="entry name" value="PROKAR_LIPOPROTEIN"/>
    <property type="match status" value="1"/>
</dbReference>
<name>A0A0F9KZT9_9ZZZZ</name>
<gene>
    <name evidence="1" type="ORF">LCGC14_1271400</name>
</gene>
<dbReference type="EMBL" id="LAZR01007138">
    <property type="protein sequence ID" value="KKM87198.1"/>
    <property type="molecule type" value="Genomic_DNA"/>
</dbReference>
<evidence type="ECO:0008006" key="2">
    <source>
        <dbReference type="Google" id="ProtNLM"/>
    </source>
</evidence>
<evidence type="ECO:0000313" key="1">
    <source>
        <dbReference type="EMBL" id="KKM87198.1"/>
    </source>
</evidence>
<organism evidence="1">
    <name type="scientific">marine sediment metagenome</name>
    <dbReference type="NCBI Taxonomy" id="412755"/>
    <lineage>
        <taxon>unclassified sequences</taxon>
        <taxon>metagenomes</taxon>
        <taxon>ecological metagenomes</taxon>
    </lineage>
</organism>
<dbReference type="AlphaFoldDB" id="A0A0F9KZT9"/>
<comment type="caution">
    <text evidence="1">The sequence shown here is derived from an EMBL/GenBank/DDBJ whole genome shotgun (WGS) entry which is preliminary data.</text>
</comment>
<protein>
    <recommendedName>
        <fullName evidence="2">Lipoprotein</fullName>
    </recommendedName>
</protein>
<reference evidence="1" key="1">
    <citation type="journal article" date="2015" name="Nature">
        <title>Complex archaea that bridge the gap between prokaryotes and eukaryotes.</title>
        <authorList>
            <person name="Spang A."/>
            <person name="Saw J.H."/>
            <person name="Jorgensen S.L."/>
            <person name="Zaremba-Niedzwiedzka K."/>
            <person name="Martijn J."/>
            <person name="Lind A.E."/>
            <person name="van Eijk R."/>
            <person name="Schleper C."/>
            <person name="Guy L."/>
            <person name="Ettema T.J."/>
        </authorList>
    </citation>
    <scope>NUCLEOTIDE SEQUENCE</scope>
</reference>